<dbReference type="InterPro" id="IPR052711">
    <property type="entry name" value="Zinc_ADH-like"/>
</dbReference>
<dbReference type="OrthoDB" id="9790818at2"/>
<accession>A0A402CQS2</accession>
<dbReference type="Gene3D" id="3.90.180.10">
    <property type="entry name" value="Medium-chain alcohol dehydrogenases, catalytic domain"/>
    <property type="match status" value="1"/>
</dbReference>
<dbReference type="CDD" id="cd08276">
    <property type="entry name" value="MDR7"/>
    <property type="match status" value="1"/>
</dbReference>
<dbReference type="Pfam" id="PF08240">
    <property type="entry name" value="ADH_N"/>
    <property type="match status" value="1"/>
</dbReference>
<dbReference type="KEGG" id="ccot:CCAX7_64590"/>
<sequence>MKSYYIGDGDGLEALTLIDRPEPAAEPGRVVVRMRAFSLNYRDVEIANGRYGAGQSPRHLVPLSDGVGEVVAVGAGVTRLAVGDRVTAAFMQEWIDGAFDAGVHKSALGGSIDGVFAEYVSFPDYGLVKVPGYLTDEEAATLTCAGVTAWNALFVAGNAKPGQTIVILGTGGVAIFALQFAKLAGLKTIVTSGSDEKLARAAALGADFGINYRATPDWDEEVLKLTDGRGAEIVVEIGGENTLPHSIRAARGLGYIPVIGYVSGKSFTLSLMPLFLKNLNIRGISVGSRRMFEQMNETLAQRELHPVVDRVFEFGEARAAFEYLESGKHFGKVVIRA</sequence>
<dbReference type="Pfam" id="PF00107">
    <property type="entry name" value="ADH_zinc_N"/>
    <property type="match status" value="1"/>
</dbReference>
<keyword evidence="2" id="KW-1185">Reference proteome</keyword>
<dbReference type="PANTHER" id="PTHR45033:SF2">
    <property type="entry name" value="ZINC-TYPE ALCOHOL DEHYDROGENASE-LIKE PROTEIN C1773.06C"/>
    <property type="match status" value="1"/>
</dbReference>
<gene>
    <name evidence="1" type="primary">adhP_3</name>
    <name evidence="1" type="ORF">CCAX7_64590</name>
</gene>
<dbReference type="FunCoup" id="A0A402CQS2">
    <property type="interactions" value="372"/>
</dbReference>
<evidence type="ECO:0000313" key="2">
    <source>
        <dbReference type="Proteomes" id="UP000287394"/>
    </source>
</evidence>
<dbReference type="SUPFAM" id="SSF50129">
    <property type="entry name" value="GroES-like"/>
    <property type="match status" value="1"/>
</dbReference>
<evidence type="ECO:0000313" key="1">
    <source>
        <dbReference type="EMBL" id="BDI34408.1"/>
    </source>
</evidence>
<proteinExistence type="predicted"/>
<dbReference type="Proteomes" id="UP000287394">
    <property type="component" value="Chromosome"/>
</dbReference>
<dbReference type="InterPro" id="IPR036291">
    <property type="entry name" value="NAD(P)-bd_dom_sf"/>
</dbReference>
<dbReference type="InterPro" id="IPR013154">
    <property type="entry name" value="ADH-like_N"/>
</dbReference>
<organism evidence="1 2">
    <name type="scientific">Capsulimonas corticalis</name>
    <dbReference type="NCBI Taxonomy" id="2219043"/>
    <lineage>
        <taxon>Bacteria</taxon>
        <taxon>Bacillati</taxon>
        <taxon>Armatimonadota</taxon>
        <taxon>Armatimonadia</taxon>
        <taxon>Capsulimonadales</taxon>
        <taxon>Capsulimonadaceae</taxon>
        <taxon>Capsulimonas</taxon>
    </lineage>
</organism>
<dbReference type="EMBL" id="AP025739">
    <property type="protein sequence ID" value="BDI34408.1"/>
    <property type="molecule type" value="Genomic_DNA"/>
</dbReference>
<dbReference type="InterPro" id="IPR020843">
    <property type="entry name" value="ER"/>
</dbReference>
<name>A0A402CQS2_9BACT</name>
<dbReference type="PANTHER" id="PTHR45033">
    <property type="match status" value="1"/>
</dbReference>
<dbReference type="GO" id="GO:0016491">
    <property type="term" value="F:oxidoreductase activity"/>
    <property type="evidence" value="ECO:0007669"/>
    <property type="project" value="InterPro"/>
</dbReference>
<reference evidence="1 2" key="1">
    <citation type="journal article" date="2019" name="Int. J. Syst. Evol. Microbiol.">
        <title>Capsulimonas corticalis gen. nov., sp. nov., an aerobic capsulated bacterium, of a novel bacterial order, Capsulimonadales ord. nov., of the class Armatimonadia of the phylum Armatimonadetes.</title>
        <authorList>
            <person name="Li J."/>
            <person name="Kudo C."/>
            <person name="Tonouchi A."/>
        </authorList>
    </citation>
    <scope>NUCLEOTIDE SEQUENCE [LARGE SCALE GENOMIC DNA]</scope>
    <source>
        <strain evidence="1 2">AX-7</strain>
    </source>
</reference>
<dbReference type="SUPFAM" id="SSF51735">
    <property type="entry name" value="NAD(P)-binding Rossmann-fold domains"/>
    <property type="match status" value="1"/>
</dbReference>
<dbReference type="SMART" id="SM00829">
    <property type="entry name" value="PKS_ER"/>
    <property type="match status" value="1"/>
</dbReference>
<dbReference type="InterPro" id="IPR011032">
    <property type="entry name" value="GroES-like_sf"/>
</dbReference>
<dbReference type="AlphaFoldDB" id="A0A402CQS2"/>
<dbReference type="RefSeq" id="WP_119319775.1">
    <property type="nucleotide sequence ID" value="NZ_AP025739.1"/>
</dbReference>
<dbReference type="Gene3D" id="3.40.50.720">
    <property type="entry name" value="NAD(P)-binding Rossmann-like Domain"/>
    <property type="match status" value="1"/>
</dbReference>
<dbReference type="InterPro" id="IPR013149">
    <property type="entry name" value="ADH-like_C"/>
</dbReference>
<protein>
    <submittedName>
        <fullName evidence="1">NADPH:quinone oxidoreductase</fullName>
    </submittedName>
</protein>